<keyword evidence="1" id="KW-1133">Transmembrane helix</keyword>
<gene>
    <name evidence="2" type="ORF">LY28_02781</name>
</gene>
<feature type="transmembrane region" description="Helical" evidence="1">
    <location>
        <begin position="155"/>
        <end position="174"/>
    </location>
</feature>
<comment type="caution">
    <text evidence="2">The sequence shown here is derived from an EMBL/GenBank/DDBJ whole genome shotgun (WGS) entry which is preliminary data.</text>
</comment>
<evidence type="ECO:0000313" key="3">
    <source>
        <dbReference type="Proteomes" id="UP000248132"/>
    </source>
</evidence>
<name>A0A318XHU3_9FIRM</name>
<feature type="transmembrane region" description="Helical" evidence="1">
    <location>
        <begin position="129"/>
        <end position="146"/>
    </location>
</feature>
<feature type="transmembrane region" description="Helical" evidence="1">
    <location>
        <begin position="80"/>
        <end position="97"/>
    </location>
</feature>
<protein>
    <submittedName>
        <fullName evidence="2">Uncharacterized protein</fullName>
    </submittedName>
</protein>
<feature type="transmembrane region" description="Helical" evidence="1">
    <location>
        <begin position="58"/>
        <end position="74"/>
    </location>
</feature>
<dbReference type="AlphaFoldDB" id="A0A318XHU3"/>
<accession>A0A318XHU3</accession>
<keyword evidence="3" id="KW-1185">Reference proteome</keyword>
<proteinExistence type="predicted"/>
<dbReference type="Proteomes" id="UP000248132">
    <property type="component" value="Unassembled WGS sequence"/>
</dbReference>
<keyword evidence="1" id="KW-0812">Transmembrane</keyword>
<dbReference type="OrthoDB" id="9798454at2"/>
<organism evidence="2 3">
    <name type="scientific">Ruminiclostridium sufflavum DSM 19573</name>
    <dbReference type="NCBI Taxonomy" id="1121337"/>
    <lineage>
        <taxon>Bacteria</taxon>
        <taxon>Bacillati</taxon>
        <taxon>Bacillota</taxon>
        <taxon>Clostridia</taxon>
        <taxon>Eubacteriales</taxon>
        <taxon>Oscillospiraceae</taxon>
        <taxon>Ruminiclostridium</taxon>
    </lineage>
</organism>
<sequence length="224" mass="25930">METFEQMVEYLLNRCGDIVINHLWYILPVVVGALFRYDLLRYRIYIPEVKVKKICRDIGILVILTIMWNFISTNKIDNNMALTVGILTMVYFFYIVAQKCPDGTTESLLLIVNSTMVTTLSFMSFPYSLGLAALTVVLAVLAYNFWKDFEQKSDLWEIIIMCIESVIISIYVTINSIENILEVTALVVFVETVIFMINCLLKYGIKFLCKEDIDDYWDKLLGLM</sequence>
<feature type="transmembrane region" description="Helical" evidence="1">
    <location>
        <begin position="20"/>
        <end position="37"/>
    </location>
</feature>
<reference evidence="2 3" key="1">
    <citation type="submission" date="2018-06" db="EMBL/GenBank/DDBJ databases">
        <title>Genomic Encyclopedia of Type Strains, Phase I: the one thousand microbial genomes (KMG-I) project.</title>
        <authorList>
            <person name="Kyrpides N."/>
        </authorList>
    </citation>
    <scope>NUCLEOTIDE SEQUENCE [LARGE SCALE GENOMIC DNA]</scope>
    <source>
        <strain evidence="2 3">DSM 19573</strain>
    </source>
</reference>
<dbReference type="RefSeq" id="WP_110462778.1">
    <property type="nucleotide sequence ID" value="NZ_QKMR01000017.1"/>
</dbReference>
<feature type="transmembrane region" description="Helical" evidence="1">
    <location>
        <begin position="180"/>
        <end position="201"/>
    </location>
</feature>
<keyword evidence="1" id="KW-0472">Membrane</keyword>
<evidence type="ECO:0000256" key="1">
    <source>
        <dbReference type="SAM" id="Phobius"/>
    </source>
</evidence>
<dbReference type="EMBL" id="QKMR01000017">
    <property type="protein sequence ID" value="PYG86755.1"/>
    <property type="molecule type" value="Genomic_DNA"/>
</dbReference>
<evidence type="ECO:0000313" key="2">
    <source>
        <dbReference type="EMBL" id="PYG86755.1"/>
    </source>
</evidence>